<dbReference type="AlphaFoldDB" id="A0A834MI26"/>
<accession>A0A834MI26</accession>
<feature type="non-terminal residue" evidence="2">
    <location>
        <position position="1"/>
    </location>
</feature>
<comment type="caution">
    <text evidence="2">The sequence shown here is derived from an EMBL/GenBank/DDBJ whole genome shotgun (WGS) entry which is preliminary data.</text>
</comment>
<keyword evidence="3" id="KW-1185">Reference proteome</keyword>
<organism evidence="2 3">
    <name type="scientific">Rhynchophorus ferrugineus</name>
    <name type="common">Red palm weevil</name>
    <name type="synonym">Curculio ferrugineus</name>
    <dbReference type="NCBI Taxonomy" id="354439"/>
    <lineage>
        <taxon>Eukaryota</taxon>
        <taxon>Metazoa</taxon>
        <taxon>Ecdysozoa</taxon>
        <taxon>Arthropoda</taxon>
        <taxon>Hexapoda</taxon>
        <taxon>Insecta</taxon>
        <taxon>Pterygota</taxon>
        <taxon>Neoptera</taxon>
        <taxon>Endopterygota</taxon>
        <taxon>Coleoptera</taxon>
        <taxon>Polyphaga</taxon>
        <taxon>Cucujiformia</taxon>
        <taxon>Curculionidae</taxon>
        <taxon>Dryophthorinae</taxon>
        <taxon>Rhynchophorus</taxon>
    </lineage>
</organism>
<sequence length="101" mass="11435">NFPLEEKTTRKKPGGNPPANPTDTASHSHAAVEFTYHKFFKKHKNRATASIIARLIAARITQYFPAGINLWRADIYHLFEMDSAHNGGKNCKSEWQKLALN</sequence>
<dbReference type="Proteomes" id="UP000625711">
    <property type="component" value="Unassembled WGS sequence"/>
</dbReference>
<name>A0A834MI26_RHYFE</name>
<evidence type="ECO:0000313" key="2">
    <source>
        <dbReference type="EMBL" id="KAF7283096.1"/>
    </source>
</evidence>
<evidence type="ECO:0000256" key="1">
    <source>
        <dbReference type="SAM" id="MobiDB-lite"/>
    </source>
</evidence>
<evidence type="ECO:0000313" key="3">
    <source>
        <dbReference type="Proteomes" id="UP000625711"/>
    </source>
</evidence>
<reference evidence="2" key="1">
    <citation type="submission" date="2020-08" db="EMBL/GenBank/DDBJ databases">
        <title>Genome sequencing and assembly of the red palm weevil Rhynchophorus ferrugineus.</title>
        <authorList>
            <person name="Dias G.B."/>
            <person name="Bergman C.M."/>
            <person name="Manee M."/>
        </authorList>
    </citation>
    <scope>NUCLEOTIDE SEQUENCE</scope>
    <source>
        <strain evidence="2">AA-2017</strain>
        <tissue evidence="2">Whole larva</tissue>
    </source>
</reference>
<protein>
    <submittedName>
        <fullName evidence="2">Uncharacterized protein</fullName>
    </submittedName>
</protein>
<dbReference type="EMBL" id="JAACXV010000138">
    <property type="protein sequence ID" value="KAF7283096.1"/>
    <property type="molecule type" value="Genomic_DNA"/>
</dbReference>
<proteinExistence type="predicted"/>
<feature type="region of interest" description="Disordered" evidence="1">
    <location>
        <begin position="1"/>
        <end position="27"/>
    </location>
</feature>
<gene>
    <name evidence="2" type="ORF">GWI33_001365</name>
</gene>